<evidence type="ECO:0000256" key="1">
    <source>
        <dbReference type="ARBA" id="ARBA00022741"/>
    </source>
</evidence>
<keyword evidence="1 6" id="KW-0547">Nucleotide-binding</keyword>
<keyword evidence="4 6" id="KW-0067">ATP-binding</keyword>
<dbReference type="SMART" id="SM00487">
    <property type="entry name" value="DEXDc"/>
    <property type="match status" value="1"/>
</dbReference>
<proteinExistence type="inferred from homology"/>
<dbReference type="NCBIfam" id="NF008744">
    <property type="entry name" value="PRK11776.1"/>
    <property type="match status" value="1"/>
</dbReference>
<accession>A0A7D5V8L0</accession>
<dbReference type="RefSeq" id="WP_180307483.1">
    <property type="nucleotide sequence ID" value="NZ_CP058952.1"/>
</dbReference>
<comment type="similarity">
    <text evidence="5 6">Belongs to the DEAD box helicase family.</text>
</comment>
<dbReference type="PROSITE" id="PS00039">
    <property type="entry name" value="DEAD_ATP_HELICASE"/>
    <property type="match status" value="1"/>
</dbReference>
<gene>
    <name evidence="9" type="primary">dbpA</name>
    <name evidence="9" type="ORF">HZU75_01650</name>
</gene>
<dbReference type="InterPro" id="IPR001650">
    <property type="entry name" value="Helicase_C-like"/>
</dbReference>
<evidence type="ECO:0000313" key="10">
    <source>
        <dbReference type="Proteomes" id="UP000510822"/>
    </source>
</evidence>
<protein>
    <submittedName>
        <fullName evidence="9">ATP-dependent RNA helicase DbpA</fullName>
        <ecNumber evidence="9">3.6.4.13</ecNumber>
    </submittedName>
</protein>
<dbReference type="PROSITE" id="PS51192">
    <property type="entry name" value="HELICASE_ATP_BIND_1"/>
    <property type="match status" value="1"/>
</dbReference>
<dbReference type="KEGG" id="cfon:HZU75_01650"/>
<evidence type="ECO:0000256" key="3">
    <source>
        <dbReference type="ARBA" id="ARBA00022806"/>
    </source>
</evidence>
<dbReference type="Proteomes" id="UP000510822">
    <property type="component" value="Chromosome"/>
</dbReference>
<dbReference type="PANTHER" id="PTHR47959">
    <property type="entry name" value="ATP-DEPENDENT RNA HELICASE RHLE-RELATED"/>
    <property type="match status" value="1"/>
</dbReference>
<dbReference type="Pfam" id="PF00270">
    <property type="entry name" value="DEAD"/>
    <property type="match status" value="1"/>
</dbReference>
<dbReference type="GO" id="GO:0005829">
    <property type="term" value="C:cytosol"/>
    <property type="evidence" value="ECO:0007669"/>
    <property type="project" value="TreeGrafter"/>
</dbReference>
<keyword evidence="10" id="KW-1185">Reference proteome</keyword>
<evidence type="ECO:0000256" key="2">
    <source>
        <dbReference type="ARBA" id="ARBA00022801"/>
    </source>
</evidence>
<evidence type="ECO:0000256" key="4">
    <source>
        <dbReference type="ARBA" id="ARBA00022840"/>
    </source>
</evidence>
<dbReference type="EMBL" id="CP058952">
    <property type="protein sequence ID" value="QLI80340.1"/>
    <property type="molecule type" value="Genomic_DNA"/>
</dbReference>
<dbReference type="InterPro" id="IPR011545">
    <property type="entry name" value="DEAD/DEAH_box_helicase_dom"/>
</dbReference>
<evidence type="ECO:0000259" key="7">
    <source>
        <dbReference type="PROSITE" id="PS51192"/>
    </source>
</evidence>
<dbReference type="Pfam" id="PF03880">
    <property type="entry name" value="DbpA"/>
    <property type="match status" value="1"/>
</dbReference>
<evidence type="ECO:0000256" key="6">
    <source>
        <dbReference type="RuleBase" id="RU000492"/>
    </source>
</evidence>
<dbReference type="Gene3D" id="3.40.50.300">
    <property type="entry name" value="P-loop containing nucleotide triphosphate hydrolases"/>
    <property type="match status" value="2"/>
</dbReference>
<dbReference type="GO" id="GO:0005524">
    <property type="term" value="F:ATP binding"/>
    <property type="evidence" value="ECO:0007669"/>
    <property type="project" value="UniProtKB-KW"/>
</dbReference>
<dbReference type="InterPro" id="IPR050079">
    <property type="entry name" value="DEAD_box_RNA_helicase"/>
</dbReference>
<evidence type="ECO:0000256" key="5">
    <source>
        <dbReference type="ARBA" id="ARBA00038437"/>
    </source>
</evidence>
<dbReference type="InterPro" id="IPR005580">
    <property type="entry name" value="DbpA/CsdA_RNA-bd_dom"/>
</dbReference>
<dbReference type="CDD" id="cd00268">
    <property type="entry name" value="DEADc"/>
    <property type="match status" value="1"/>
</dbReference>
<dbReference type="GO" id="GO:0003724">
    <property type="term" value="F:RNA helicase activity"/>
    <property type="evidence" value="ECO:0007669"/>
    <property type="project" value="UniProtKB-EC"/>
</dbReference>
<organism evidence="9 10">
    <name type="scientific">Chitinibacter fontanus</name>
    <dbReference type="NCBI Taxonomy" id="1737446"/>
    <lineage>
        <taxon>Bacteria</taxon>
        <taxon>Pseudomonadati</taxon>
        <taxon>Pseudomonadota</taxon>
        <taxon>Betaproteobacteria</taxon>
        <taxon>Neisseriales</taxon>
        <taxon>Chitinibacteraceae</taxon>
        <taxon>Chitinibacter</taxon>
    </lineage>
</organism>
<dbReference type="InterPro" id="IPR027417">
    <property type="entry name" value="P-loop_NTPase"/>
</dbReference>
<dbReference type="InterPro" id="IPR014001">
    <property type="entry name" value="Helicase_ATP-bd"/>
</dbReference>
<keyword evidence="3 6" id="KW-0347">Helicase</keyword>
<dbReference type="InterPro" id="IPR044742">
    <property type="entry name" value="DEAD/DEAH_RhlB"/>
</dbReference>
<name>A0A7D5V8L0_9NEIS</name>
<dbReference type="PROSITE" id="PS51194">
    <property type="entry name" value="HELICASE_CTER"/>
    <property type="match status" value="1"/>
</dbReference>
<feature type="domain" description="Helicase ATP-binding" evidence="7">
    <location>
        <begin position="37"/>
        <end position="208"/>
    </location>
</feature>
<sequence length="464" mass="51037">MSQKTSFTTLEQLTPDWHDNLAGLGYEFMTPIQAASLPLVLEGRDLIAKAKTGSGKTAAFGIGVLHKLNLTLFRPQALILCPTRELADQVSKDLRRLGRHLPNLKILTLCGGTPLAPQAASLAHGAHVVVGTPGRIQDHLHKETLIVKQVSTLVLDEADRMLDMGFGGEVQDVISFLPKWRQTLLFSATYPEGIRKLSASIQRSPVEVTVEALHDQSYIEQAIFAVKDNADKPDLMKRIFAHYQPVSSVVFCNTRADCMALADSLVEDGFDAIALHGELDQRDRDLMLVRFANGSCPILVATDMAARGLDIKELSLVVNYELPYDPEVYVHRIGRTGRAGNKGHAVSLVSPSQVKRQRQIEEYLKSELPKGREDDLTVEGDFALPAKMTTLCFDAGRKQKVRPGDIVGALTGDGGLQFESIGKIDLFEFQTYVAVDRCHATQVIKRLGNEKGKLKGKPVKVRII</sequence>
<dbReference type="SUPFAM" id="SSF52540">
    <property type="entry name" value="P-loop containing nucleoside triphosphate hydrolases"/>
    <property type="match status" value="1"/>
</dbReference>
<keyword evidence="2 6" id="KW-0378">Hydrolase</keyword>
<dbReference type="AlphaFoldDB" id="A0A7D5V8L0"/>
<dbReference type="GO" id="GO:0016787">
    <property type="term" value="F:hydrolase activity"/>
    <property type="evidence" value="ECO:0007669"/>
    <property type="project" value="UniProtKB-KW"/>
</dbReference>
<evidence type="ECO:0000259" key="8">
    <source>
        <dbReference type="PROSITE" id="PS51194"/>
    </source>
</evidence>
<dbReference type="SMART" id="SM00490">
    <property type="entry name" value="HELICc"/>
    <property type="match status" value="1"/>
</dbReference>
<dbReference type="InterPro" id="IPR012677">
    <property type="entry name" value="Nucleotide-bd_a/b_plait_sf"/>
</dbReference>
<dbReference type="EC" id="3.6.4.13" evidence="9"/>
<reference evidence="9 10" key="1">
    <citation type="journal article" date="2016" name="Int. J. Syst. Evol. Microbiol.">
        <title>Chitinibacter fontanus sp. nov., isolated from a spring.</title>
        <authorList>
            <person name="Sheu S.Y."/>
            <person name="Li Y.S."/>
            <person name="Young C.C."/>
            <person name="Chen W.M."/>
        </authorList>
    </citation>
    <scope>NUCLEOTIDE SEQUENCE [LARGE SCALE GENOMIC DNA]</scope>
    <source>
        <strain evidence="9 10">STM-7</strain>
    </source>
</reference>
<dbReference type="InterPro" id="IPR000629">
    <property type="entry name" value="RNA-helicase_DEAD-box_CS"/>
</dbReference>
<feature type="domain" description="Helicase C-terminal" evidence="8">
    <location>
        <begin position="218"/>
        <end position="380"/>
    </location>
</feature>
<evidence type="ECO:0000313" key="9">
    <source>
        <dbReference type="EMBL" id="QLI80340.1"/>
    </source>
</evidence>
<dbReference type="GO" id="GO:0003676">
    <property type="term" value="F:nucleic acid binding"/>
    <property type="evidence" value="ECO:0007669"/>
    <property type="project" value="InterPro"/>
</dbReference>
<dbReference type="Gene3D" id="3.30.70.330">
    <property type="match status" value="1"/>
</dbReference>
<dbReference type="PANTHER" id="PTHR47959:SF1">
    <property type="entry name" value="ATP-DEPENDENT RNA HELICASE DBPA"/>
    <property type="match status" value="1"/>
</dbReference>
<dbReference type="CDD" id="cd18787">
    <property type="entry name" value="SF2_C_DEAD"/>
    <property type="match status" value="1"/>
</dbReference>
<dbReference type="Pfam" id="PF00271">
    <property type="entry name" value="Helicase_C"/>
    <property type="match status" value="1"/>
</dbReference>